<sequence length="466" mass="53002">MRERLITSPPRDDGRSATPGLLPGSSLDQFHAWWAQRHRASHFSVERISFPELDAWAFDDDTGNLVHSSGKFFTVEGLQVRTDGLDIWSQPVINQPEIGVLGIIVKEFDGVLHCLMQAKMEPGNVNTLQLSPTVQATRSNYTRVHRGAATRYLEYFLGHRRGKVLVDVLQSEQGAWFWRKRNRNMVVQVTEDIPLHEDYCWLSLAQLRELSRIDNLINMDARTVLSCFPFEPSGTDSGDEFTAALIRSCRSGGGAGGARHTTGEILSWFTDAKTRCDWTARLTPLSKVTGWIRGEEEISDEHQRHFRIIAVAVEAGTREVKRWTQPLLFPRGEGRAVFLVRQFDGVLHVLVQARPEYGLMDLVEMAPTVHLLPGEELSSVHEDFLRHSLSSPDVRVHYDQVLSEEGGRFYEALTRYQIIEVGEDVPAEPPPNFRWMTVRQLMDLLRHGHYLNIEARSLLACLHSLY</sequence>
<name>I1D204_9PSEU</name>
<organism evidence="3 4">
    <name type="scientific">Saccharomonospora glauca K62</name>
    <dbReference type="NCBI Taxonomy" id="928724"/>
    <lineage>
        <taxon>Bacteria</taxon>
        <taxon>Bacillati</taxon>
        <taxon>Actinomycetota</taxon>
        <taxon>Actinomycetes</taxon>
        <taxon>Pseudonocardiales</taxon>
        <taxon>Pseudonocardiaceae</taxon>
        <taxon>Saccharomonospora</taxon>
    </lineage>
</organism>
<proteinExistence type="predicted"/>
<dbReference type="RefSeq" id="WP_005464200.1">
    <property type="nucleotide sequence ID" value="NZ_CM001484.1"/>
</dbReference>
<reference evidence="3 4" key="1">
    <citation type="submission" date="2011-09" db="EMBL/GenBank/DDBJ databases">
        <authorList>
            <consortium name="US DOE Joint Genome Institute (JGI-PGF)"/>
            <person name="Lucas S."/>
            <person name="Han J."/>
            <person name="Lapidus A."/>
            <person name="Cheng J.-F."/>
            <person name="Goodwin L."/>
            <person name="Pitluck S."/>
            <person name="Peters L."/>
            <person name="Land M.L."/>
            <person name="Hauser L."/>
            <person name="Brambilla E."/>
            <person name="Klenk H.-P."/>
            <person name="Woyke T.J."/>
        </authorList>
    </citation>
    <scope>NUCLEOTIDE SEQUENCE [LARGE SCALE GENOMIC DNA]</scope>
    <source>
        <strain evidence="3 4">K62</strain>
    </source>
</reference>
<keyword evidence="4" id="KW-1185">Reference proteome</keyword>
<gene>
    <name evidence="3" type="ORF">SacglDRAFT_02073</name>
</gene>
<dbReference type="InterPro" id="IPR005212">
    <property type="entry name" value="EvaA-like"/>
</dbReference>
<evidence type="ECO:0000313" key="3">
    <source>
        <dbReference type="EMBL" id="EIE98978.1"/>
    </source>
</evidence>
<dbReference type="STRING" id="928724.SacglDRAFT_02073"/>
<dbReference type="HOGENOM" id="CLU_045374_0_0_11"/>
<feature type="domain" description="dTDP-4-dehydro-6-deoxy-alpha-D-glucopyranose 2,3-dehydratase" evidence="2">
    <location>
        <begin position="29"/>
        <end position="227"/>
    </location>
</feature>
<feature type="compositionally biased region" description="Basic and acidic residues" evidence="1">
    <location>
        <begin position="1"/>
        <end position="15"/>
    </location>
</feature>
<accession>I1D204</accession>
<feature type="domain" description="dTDP-4-dehydro-6-deoxy-alpha-D-glucopyranose 2,3-dehydratase" evidence="2">
    <location>
        <begin position="263"/>
        <end position="462"/>
    </location>
</feature>
<evidence type="ECO:0000313" key="4">
    <source>
        <dbReference type="Proteomes" id="UP000005087"/>
    </source>
</evidence>
<dbReference type="EMBL" id="CM001484">
    <property type="protein sequence ID" value="EIE98978.1"/>
    <property type="molecule type" value="Genomic_DNA"/>
</dbReference>
<evidence type="ECO:0000256" key="1">
    <source>
        <dbReference type="SAM" id="MobiDB-lite"/>
    </source>
</evidence>
<dbReference type="InterPro" id="IPR038153">
    <property type="entry name" value="EvaA-like_sf"/>
</dbReference>
<dbReference type="Pfam" id="PF03559">
    <property type="entry name" value="Hexose_dehydrat"/>
    <property type="match status" value="2"/>
</dbReference>
<evidence type="ECO:0000259" key="2">
    <source>
        <dbReference type="Pfam" id="PF03559"/>
    </source>
</evidence>
<dbReference type="eggNOG" id="ENOG502Z8MY">
    <property type="taxonomic scope" value="Bacteria"/>
</dbReference>
<dbReference type="GO" id="GO:0016829">
    <property type="term" value="F:lyase activity"/>
    <property type="evidence" value="ECO:0007669"/>
    <property type="project" value="InterPro"/>
</dbReference>
<feature type="region of interest" description="Disordered" evidence="1">
    <location>
        <begin position="1"/>
        <end position="20"/>
    </location>
</feature>
<dbReference type="AlphaFoldDB" id="I1D204"/>
<protein>
    <submittedName>
        <fullName evidence="3">NDP-hexose 2,3-dehydratase</fullName>
    </submittedName>
</protein>
<dbReference type="Gene3D" id="3.90.79.40">
    <property type="entry name" value="EvaA sugar 2,3-dehydratase subunit"/>
    <property type="match status" value="2"/>
</dbReference>
<dbReference type="Proteomes" id="UP000005087">
    <property type="component" value="Chromosome"/>
</dbReference>
<reference evidence="4" key="2">
    <citation type="submission" date="2012-01" db="EMBL/GenBank/DDBJ databases">
        <title>Noncontiguous Finished sequence of chromosome of Saccharomonospora glauca K62.</title>
        <authorList>
            <consortium name="US DOE Joint Genome Institute"/>
            <person name="Lucas S."/>
            <person name="Han J."/>
            <person name="Lapidus A."/>
            <person name="Cheng J.-F."/>
            <person name="Goodwin L."/>
            <person name="Pitluck S."/>
            <person name="Peters L."/>
            <person name="Mikhailova N."/>
            <person name="Held B."/>
            <person name="Detter J.C."/>
            <person name="Han C."/>
            <person name="Tapia R."/>
            <person name="Land M."/>
            <person name="Hauser L."/>
            <person name="Kyrpides N."/>
            <person name="Ivanova N."/>
            <person name="Pagani I."/>
            <person name="Brambilla E.-M."/>
            <person name="Klenk H.-P."/>
            <person name="Woyke T."/>
        </authorList>
    </citation>
    <scope>NUCLEOTIDE SEQUENCE [LARGE SCALE GENOMIC DNA]</scope>
    <source>
        <strain evidence="4">K62</strain>
    </source>
</reference>